<evidence type="ECO:0000313" key="3">
    <source>
        <dbReference type="EMBL" id="KAA0051127.1"/>
    </source>
</evidence>
<dbReference type="OrthoDB" id="1934635at2759"/>
<feature type="region of interest" description="Disordered" evidence="1">
    <location>
        <begin position="116"/>
        <end position="171"/>
    </location>
</feature>
<name>A0A5A7U9P1_CUCMM</name>
<proteinExistence type="predicted"/>
<dbReference type="EMBL" id="SSTE01011342">
    <property type="protein sequence ID" value="KAA0051127.1"/>
    <property type="molecule type" value="Genomic_DNA"/>
</dbReference>
<dbReference type="InterPro" id="IPR005162">
    <property type="entry name" value="Retrotrans_gag_dom"/>
</dbReference>
<gene>
    <name evidence="4" type="ORF">E5676_scaffold986G00720</name>
    <name evidence="3" type="ORF">E6C27_scaffold511G00740</name>
</gene>
<dbReference type="AlphaFoldDB" id="A0A5A7U9P1"/>
<feature type="compositionally biased region" description="Basic and acidic residues" evidence="1">
    <location>
        <begin position="142"/>
        <end position="163"/>
    </location>
</feature>
<evidence type="ECO:0000313" key="4">
    <source>
        <dbReference type="EMBL" id="TYJ96775.1"/>
    </source>
</evidence>
<evidence type="ECO:0000259" key="2">
    <source>
        <dbReference type="Pfam" id="PF03732"/>
    </source>
</evidence>
<dbReference type="EMBL" id="SSTD01019265">
    <property type="protein sequence ID" value="TYJ96775.1"/>
    <property type="molecule type" value="Genomic_DNA"/>
</dbReference>
<protein>
    <submittedName>
        <fullName evidence="3">Transposon Ty3-I Gag-Pol polyprotein isoform X1</fullName>
    </submittedName>
</protein>
<organism evidence="3 5">
    <name type="scientific">Cucumis melo var. makuwa</name>
    <name type="common">Oriental melon</name>
    <dbReference type="NCBI Taxonomy" id="1194695"/>
    <lineage>
        <taxon>Eukaryota</taxon>
        <taxon>Viridiplantae</taxon>
        <taxon>Streptophyta</taxon>
        <taxon>Embryophyta</taxon>
        <taxon>Tracheophyta</taxon>
        <taxon>Spermatophyta</taxon>
        <taxon>Magnoliopsida</taxon>
        <taxon>eudicotyledons</taxon>
        <taxon>Gunneridae</taxon>
        <taxon>Pentapetalae</taxon>
        <taxon>rosids</taxon>
        <taxon>fabids</taxon>
        <taxon>Cucurbitales</taxon>
        <taxon>Cucurbitaceae</taxon>
        <taxon>Benincaseae</taxon>
        <taxon>Cucumis</taxon>
    </lineage>
</organism>
<dbReference type="Proteomes" id="UP000321947">
    <property type="component" value="Unassembled WGS sequence"/>
</dbReference>
<accession>A0A5A7U9P1</accession>
<sequence>MKKLMKEQFLLPNYEQTLNNQYQNHRQGLKTGTDYIEEFHRLGARTNSMESEQRLIARSVGALHMDIKETVRLQPFSWLSEASSFAETVEEMGWLSEASSFAEIVEEMNEIRSKKATKKGLWGTSLNKAYAPHTTTNQPPAAKEKDQKKAEERSEKKEDLDPKKKARNPYN</sequence>
<dbReference type="Proteomes" id="UP000321393">
    <property type="component" value="Unassembled WGS sequence"/>
</dbReference>
<dbReference type="Pfam" id="PF03732">
    <property type="entry name" value="Retrotrans_gag"/>
    <property type="match status" value="1"/>
</dbReference>
<reference evidence="5 6" key="1">
    <citation type="submission" date="2019-08" db="EMBL/GenBank/DDBJ databases">
        <title>Draft genome sequences of two oriental melons (Cucumis melo L. var makuwa).</title>
        <authorList>
            <person name="Kwon S.-Y."/>
        </authorList>
    </citation>
    <scope>NUCLEOTIDE SEQUENCE [LARGE SCALE GENOMIC DNA]</scope>
    <source>
        <strain evidence="6">cv. Chang Bougi</strain>
        <strain evidence="5">cv. SW 3</strain>
        <tissue evidence="3">Leaf</tissue>
    </source>
</reference>
<feature type="domain" description="Retrotransposon gag" evidence="2">
    <location>
        <begin position="1"/>
        <end position="63"/>
    </location>
</feature>
<evidence type="ECO:0000313" key="5">
    <source>
        <dbReference type="Proteomes" id="UP000321393"/>
    </source>
</evidence>
<evidence type="ECO:0000313" key="6">
    <source>
        <dbReference type="Proteomes" id="UP000321947"/>
    </source>
</evidence>
<comment type="caution">
    <text evidence="3">The sequence shown here is derived from an EMBL/GenBank/DDBJ whole genome shotgun (WGS) entry which is preliminary data.</text>
</comment>
<evidence type="ECO:0000256" key="1">
    <source>
        <dbReference type="SAM" id="MobiDB-lite"/>
    </source>
</evidence>